<dbReference type="SUPFAM" id="SSF53448">
    <property type="entry name" value="Nucleotide-diphospho-sugar transferases"/>
    <property type="match status" value="1"/>
</dbReference>
<organism evidence="3 4">
    <name type="scientific">Capsulimonas corticalis</name>
    <dbReference type="NCBI Taxonomy" id="2219043"/>
    <lineage>
        <taxon>Bacteria</taxon>
        <taxon>Bacillati</taxon>
        <taxon>Armatimonadota</taxon>
        <taxon>Armatimonadia</taxon>
        <taxon>Capsulimonadales</taxon>
        <taxon>Capsulimonadaceae</taxon>
        <taxon>Capsulimonas</taxon>
    </lineage>
</organism>
<dbReference type="OrthoDB" id="9815829at2"/>
<dbReference type="KEGG" id="ccot:CCAX7_009390"/>
<dbReference type="InterPro" id="IPR011004">
    <property type="entry name" value="Trimer_LpxA-like_sf"/>
</dbReference>
<sequence>MGRLHDVLAANTHMTRITWLLPVRNGMPYLPKTLESIANQTYHDWRILAWDNGSTDGTLEELRRWIPDRLPGKIVSDRPLSLGACLAAMVDECDTELCARIDADDINFPERLERQIAFLDAHPDVSVVGSGYEKIDMAGRILEGHPALPSSHQDIVVTMLAENAIAHPTVLFRRNAVIDAGNYADLKPIEDYELWSRMACRRLLANLPEPLIKYRVHRQSVTQQAINSGHLSKEISIHCARSAEALYGCSETDLRLLRASKHPLALAPLIRIARRLGERHSAEKATLLRDPIFLTVAARLIAPTDFISSITLGALDPRVGWKGGLKAALVRLFMLVWSKFPMLHGWLAIYRFQAWRRTLAKQGTVIDPATQIIATKQAYSRIEIGHGSNLERDVSLWISDDDGARARLTLGNDVYVGRNTFLGVYQPISIGADTMIGAYSYIISASHRFDRRDTPIREQGYSGAPIVIEEDVWIGTHVTILPGVTIGRGAIVGAGSMVNKDIPPYEIWGGVPARFIKERPGSA</sequence>
<evidence type="ECO:0000256" key="1">
    <source>
        <dbReference type="ARBA" id="ARBA00022679"/>
    </source>
</evidence>
<evidence type="ECO:0000313" key="3">
    <source>
        <dbReference type="EMBL" id="BDI28888.1"/>
    </source>
</evidence>
<reference evidence="3 4" key="1">
    <citation type="journal article" date="2019" name="Int. J. Syst. Evol. Microbiol.">
        <title>Capsulimonas corticalis gen. nov., sp. nov., an aerobic capsulated bacterium, of a novel bacterial order, Capsulimonadales ord. nov., of the class Armatimonadia of the phylum Armatimonadetes.</title>
        <authorList>
            <person name="Li J."/>
            <person name="Kudo C."/>
            <person name="Tonouchi A."/>
        </authorList>
    </citation>
    <scope>NUCLEOTIDE SEQUENCE [LARGE SCALE GENOMIC DNA]</scope>
    <source>
        <strain evidence="3 4">AX-7</strain>
    </source>
</reference>
<protein>
    <submittedName>
        <fullName evidence="3">Uncharacterized protein</fullName>
    </submittedName>
</protein>
<dbReference type="InterPro" id="IPR051159">
    <property type="entry name" value="Hexapeptide_acetyltransf"/>
</dbReference>
<dbReference type="AlphaFoldDB" id="A0A402CU73"/>
<dbReference type="InterPro" id="IPR029044">
    <property type="entry name" value="Nucleotide-diphossugar_trans"/>
</dbReference>
<dbReference type="PANTHER" id="PTHR23416">
    <property type="entry name" value="SIALIC ACID SYNTHASE-RELATED"/>
    <property type="match status" value="1"/>
</dbReference>
<dbReference type="GO" id="GO:0016740">
    <property type="term" value="F:transferase activity"/>
    <property type="evidence" value="ECO:0007669"/>
    <property type="project" value="UniProtKB-KW"/>
</dbReference>
<dbReference type="EMBL" id="AP025739">
    <property type="protein sequence ID" value="BDI28888.1"/>
    <property type="molecule type" value="Genomic_DNA"/>
</dbReference>
<dbReference type="Gene3D" id="3.90.550.10">
    <property type="entry name" value="Spore Coat Polysaccharide Biosynthesis Protein SpsA, Chain A"/>
    <property type="match status" value="1"/>
</dbReference>
<evidence type="ECO:0000256" key="2">
    <source>
        <dbReference type="ARBA" id="ARBA00022737"/>
    </source>
</evidence>
<keyword evidence="2" id="KW-0677">Repeat</keyword>
<dbReference type="PROSITE" id="PS00101">
    <property type="entry name" value="HEXAPEP_TRANSFERASES"/>
    <property type="match status" value="1"/>
</dbReference>
<name>A0A402CU73_9BACT</name>
<accession>A0A402CU73</accession>
<gene>
    <name evidence="3" type="ORF">CCAX7_009390</name>
</gene>
<dbReference type="PANTHER" id="PTHR23416:SF78">
    <property type="entry name" value="LIPOPOLYSACCHARIDE BIOSYNTHESIS O-ACETYL TRANSFERASE WBBJ-RELATED"/>
    <property type="match status" value="1"/>
</dbReference>
<proteinExistence type="predicted"/>
<dbReference type="InterPro" id="IPR001451">
    <property type="entry name" value="Hexapep"/>
</dbReference>
<dbReference type="Pfam" id="PF00535">
    <property type="entry name" value="Glycos_transf_2"/>
    <property type="match status" value="1"/>
</dbReference>
<dbReference type="Gene3D" id="2.160.10.10">
    <property type="entry name" value="Hexapeptide repeat proteins"/>
    <property type="match status" value="1"/>
</dbReference>
<evidence type="ECO:0000313" key="4">
    <source>
        <dbReference type="Proteomes" id="UP000287394"/>
    </source>
</evidence>
<dbReference type="Proteomes" id="UP000287394">
    <property type="component" value="Chromosome"/>
</dbReference>
<dbReference type="InterPro" id="IPR018357">
    <property type="entry name" value="Hexapep_transf_CS"/>
</dbReference>
<keyword evidence="4" id="KW-1185">Reference proteome</keyword>
<dbReference type="SUPFAM" id="SSF51161">
    <property type="entry name" value="Trimeric LpxA-like enzymes"/>
    <property type="match status" value="1"/>
</dbReference>
<keyword evidence="1" id="KW-0808">Transferase</keyword>
<dbReference type="InterPro" id="IPR001173">
    <property type="entry name" value="Glyco_trans_2-like"/>
</dbReference>
<dbReference type="CDD" id="cd04647">
    <property type="entry name" value="LbH_MAT_like"/>
    <property type="match status" value="1"/>
</dbReference>
<dbReference type="Pfam" id="PF00132">
    <property type="entry name" value="Hexapep"/>
    <property type="match status" value="1"/>
</dbReference>